<keyword evidence="3 6" id="KW-1133">Transmembrane helix</keyword>
<name>A0A2V1AFW6_9ASCO</name>
<feature type="transmembrane region" description="Helical" evidence="6">
    <location>
        <begin position="263"/>
        <end position="284"/>
    </location>
</feature>
<dbReference type="GO" id="GO:0042908">
    <property type="term" value="P:xenobiotic transport"/>
    <property type="evidence" value="ECO:0007669"/>
    <property type="project" value="UniProtKB-ARBA"/>
</dbReference>
<feature type="domain" description="Major facilitator superfamily (MFS) profile" evidence="7">
    <location>
        <begin position="140"/>
        <end position="576"/>
    </location>
</feature>
<evidence type="ECO:0000259" key="7">
    <source>
        <dbReference type="PROSITE" id="PS50850"/>
    </source>
</evidence>
<evidence type="ECO:0000256" key="4">
    <source>
        <dbReference type="ARBA" id="ARBA00023136"/>
    </source>
</evidence>
<feature type="compositionally biased region" description="Polar residues" evidence="5">
    <location>
        <begin position="47"/>
        <end position="78"/>
    </location>
</feature>
<dbReference type="InterPro" id="IPR036259">
    <property type="entry name" value="MFS_trans_sf"/>
</dbReference>
<feature type="transmembrane region" description="Helical" evidence="6">
    <location>
        <begin position="296"/>
        <end position="319"/>
    </location>
</feature>
<dbReference type="EMBL" id="PKFP01000004">
    <property type="protein sequence ID" value="PVH15761.1"/>
    <property type="molecule type" value="Genomic_DNA"/>
</dbReference>
<keyword evidence="2 6" id="KW-0812">Transmembrane</keyword>
<protein>
    <recommendedName>
        <fullName evidence="7">Major facilitator superfamily (MFS) profile domain-containing protein</fullName>
    </recommendedName>
</protein>
<gene>
    <name evidence="8" type="ORF">CXQ87_003614</name>
</gene>
<feature type="transmembrane region" description="Helical" evidence="6">
    <location>
        <begin position="486"/>
        <end position="507"/>
    </location>
</feature>
<dbReference type="FunFam" id="1.20.1250.20:FF:000011">
    <property type="entry name" value="MFS multidrug transporter, putative"/>
    <property type="match status" value="1"/>
</dbReference>
<dbReference type="VEuPathDB" id="FungiDB:CXQ87_003614"/>
<evidence type="ECO:0000313" key="8">
    <source>
        <dbReference type="EMBL" id="PVH15761.1"/>
    </source>
</evidence>
<evidence type="ECO:0000313" key="9">
    <source>
        <dbReference type="Proteomes" id="UP000244406"/>
    </source>
</evidence>
<evidence type="ECO:0000256" key="3">
    <source>
        <dbReference type="ARBA" id="ARBA00022989"/>
    </source>
</evidence>
<evidence type="ECO:0000256" key="5">
    <source>
        <dbReference type="SAM" id="MobiDB-lite"/>
    </source>
</evidence>
<dbReference type="PANTHER" id="PTHR23502">
    <property type="entry name" value="MAJOR FACILITATOR SUPERFAMILY"/>
    <property type="match status" value="1"/>
</dbReference>
<dbReference type="RefSeq" id="XP_025336701.1">
    <property type="nucleotide sequence ID" value="XM_025482083.1"/>
</dbReference>
<dbReference type="PROSITE" id="PS00216">
    <property type="entry name" value="SUGAR_TRANSPORT_1"/>
    <property type="match status" value="1"/>
</dbReference>
<dbReference type="InterPro" id="IPR005829">
    <property type="entry name" value="Sugar_transporter_CS"/>
</dbReference>
<feature type="transmembrane region" description="Helical" evidence="6">
    <location>
        <begin position="171"/>
        <end position="193"/>
    </location>
</feature>
<sequence>MIFSRDPESSSQRDIVTRGDFQLSPKRSDGQSRPQAETICSPGGSATLASPTSESQGPYSEPTHTPAQSFISGATSQRTSEESFSSTTTNNFNDSSSESTDSKKGKETPQPKPTARDLDWDGPDDKANPQNWPAFKKWFITFTVALDCLCVSLGSSLYVEAVPDLMIEMGVSQTLGISGLTFYLIGLALGPVLAAPVSEIIGRRWIYIVSLPIGMLFTMGVGLAKNIRTILVLRFFSGFFNSPPMSVAGGTVSDLWSNDPAQLAVAMALFCLAPFLGPVIGPIVGGFAVDNHSWEWTQWVLLIFCGGIMPLLVLCPETLKHAILKKRAIKRGIELDKPKMDLALLKKIATIFLFRPVEMLIVEPIVCLTSVYIAFVFAVLFGFFQAYPIIFRGIYEMNRGVSGLPFIGVGVGLIIGVLAFIQFDHTFFHPKNEDGSRVKRDENGEPIELAPESRLAVAVIGSVFLPIALFWLAWTSRESIHWIAPTLAGVPFGFGLIWVFFGIVLYYSMTYPPQCLASALAANNVLRYSLASVFPLFIFDMYEELEVDWATSVFAFIALVMVPIPFVFYKFGNRLRSKSKYSFEAEAKRLAAEKEDEDSQEAFEFKFNESGSIRSEPNEGAGSPFVPSTRTMTADDMVADKA</sequence>
<keyword evidence="4 6" id="KW-0472">Membrane</keyword>
<organism evidence="8 9">
    <name type="scientific">Candidozyma duobushaemuli</name>
    <dbReference type="NCBI Taxonomy" id="1231522"/>
    <lineage>
        <taxon>Eukaryota</taxon>
        <taxon>Fungi</taxon>
        <taxon>Dikarya</taxon>
        <taxon>Ascomycota</taxon>
        <taxon>Saccharomycotina</taxon>
        <taxon>Pichiomycetes</taxon>
        <taxon>Metschnikowiaceae</taxon>
        <taxon>Candidozyma</taxon>
    </lineage>
</organism>
<comment type="caution">
    <text evidence="8">The sequence shown here is derived from an EMBL/GenBank/DDBJ whole genome shotgun (WGS) entry which is preliminary data.</text>
</comment>
<feature type="transmembrane region" description="Helical" evidence="6">
    <location>
        <begin position="230"/>
        <end position="251"/>
    </location>
</feature>
<dbReference type="GO" id="GO:0000297">
    <property type="term" value="F:spermine transmembrane transporter activity"/>
    <property type="evidence" value="ECO:0007669"/>
    <property type="project" value="TreeGrafter"/>
</dbReference>
<accession>A0A2V1AFW6</accession>
<feature type="compositionally biased region" description="Low complexity" evidence="5">
    <location>
        <begin position="82"/>
        <end position="99"/>
    </location>
</feature>
<proteinExistence type="predicted"/>
<dbReference type="GO" id="GO:0015606">
    <property type="term" value="F:spermidine transmembrane transporter activity"/>
    <property type="evidence" value="ECO:0007669"/>
    <property type="project" value="TreeGrafter"/>
</dbReference>
<feature type="compositionally biased region" description="Basic and acidic residues" evidence="5">
    <location>
        <begin position="100"/>
        <end position="126"/>
    </location>
</feature>
<dbReference type="InterPro" id="IPR011701">
    <property type="entry name" value="MFS"/>
</dbReference>
<feature type="transmembrane region" description="Helical" evidence="6">
    <location>
        <begin position="549"/>
        <end position="569"/>
    </location>
</feature>
<dbReference type="InterPro" id="IPR020846">
    <property type="entry name" value="MFS_dom"/>
</dbReference>
<evidence type="ECO:0000256" key="1">
    <source>
        <dbReference type="ARBA" id="ARBA00004141"/>
    </source>
</evidence>
<dbReference type="PANTHER" id="PTHR23502:SF38">
    <property type="entry name" value="POLYAMINE TRANSPORTER 4"/>
    <property type="match status" value="1"/>
</dbReference>
<feature type="region of interest" description="Disordered" evidence="5">
    <location>
        <begin position="1"/>
        <end position="126"/>
    </location>
</feature>
<dbReference type="GeneID" id="37003614"/>
<dbReference type="GO" id="GO:0140115">
    <property type="term" value="P:export across plasma membrane"/>
    <property type="evidence" value="ECO:0007669"/>
    <property type="project" value="UniProtKB-ARBA"/>
</dbReference>
<dbReference type="GO" id="GO:0005886">
    <property type="term" value="C:plasma membrane"/>
    <property type="evidence" value="ECO:0007669"/>
    <property type="project" value="TreeGrafter"/>
</dbReference>
<evidence type="ECO:0000256" key="2">
    <source>
        <dbReference type="ARBA" id="ARBA00022692"/>
    </source>
</evidence>
<dbReference type="Gene3D" id="1.20.1250.20">
    <property type="entry name" value="MFS general substrate transporter like domains"/>
    <property type="match status" value="1"/>
</dbReference>
<feature type="transmembrane region" description="Helical" evidence="6">
    <location>
        <begin position="369"/>
        <end position="391"/>
    </location>
</feature>
<dbReference type="CDD" id="cd17323">
    <property type="entry name" value="MFS_Tpo1_MDR_like"/>
    <property type="match status" value="1"/>
</dbReference>
<reference evidence="8 9" key="1">
    <citation type="submission" date="2017-12" db="EMBL/GenBank/DDBJ databases">
        <title>Genome Sequence of the Amphotericin B-resistant Candida duobushaemulonii strain, B09383.</title>
        <authorList>
            <person name="Chow N.A."/>
            <person name="Gade L."/>
            <person name="Batra D."/>
            <person name="Rowe L.A."/>
            <person name="Loparev V.N."/>
            <person name="Litvintseva A.P."/>
        </authorList>
    </citation>
    <scope>NUCLEOTIDE SEQUENCE [LARGE SCALE GENOMIC DNA]</scope>
    <source>
        <strain evidence="8 9">B09383</strain>
    </source>
</reference>
<keyword evidence="9" id="KW-1185">Reference proteome</keyword>
<feature type="transmembrane region" description="Helical" evidence="6">
    <location>
        <begin position="205"/>
        <end position="224"/>
    </location>
</feature>
<evidence type="ECO:0000256" key="6">
    <source>
        <dbReference type="SAM" id="Phobius"/>
    </source>
</evidence>
<feature type="region of interest" description="Disordered" evidence="5">
    <location>
        <begin position="608"/>
        <end position="642"/>
    </location>
</feature>
<dbReference type="SUPFAM" id="SSF103473">
    <property type="entry name" value="MFS general substrate transporter"/>
    <property type="match status" value="1"/>
</dbReference>
<comment type="subcellular location">
    <subcellularLocation>
        <location evidence="1">Membrane</location>
        <topology evidence="1">Multi-pass membrane protein</topology>
    </subcellularLocation>
</comment>
<dbReference type="PROSITE" id="PS50850">
    <property type="entry name" value="MFS"/>
    <property type="match status" value="1"/>
</dbReference>
<feature type="transmembrane region" description="Helical" evidence="6">
    <location>
        <begin position="138"/>
        <end position="159"/>
    </location>
</feature>
<feature type="transmembrane region" description="Helical" evidence="6">
    <location>
        <begin position="455"/>
        <end position="474"/>
    </location>
</feature>
<dbReference type="Proteomes" id="UP000244406">
    <property type="component" value="Unassembled WGS sequence"/>
</dbReference>
<dbReference type="Pfam" id="PF07690">
    <property type="entry name" value="MFS_1"/>
    <property type="match status" value="1"/>
</dbReference>
<dbReference type="AlphaFoldDB" id="A0A2V1AFW6"/>
<feature type="transmembrane region" description="Helical" evidence="6">
    <location>
        <begin position="403"/>
        <end position="423"/>
    </location>
</feature>